<accession>A0A0Q3KQB1</accession>
<dbReference type="OrthoDB" id="9805855at2"/>
<dbReference type="Gene3D" id="1.10.3720.10">
    <property type="entry name" value="MetI-like"/>
    <property type="match status" value="1"/>
</dbReference>
<keyword evidence="3" id="KW-1003">Cell membrane</keyword>
<reference evidence="9 11" key="1">
    <citation type="submission" date="2015-10" db="EMBL/GenBank/DDBJ databases">
        <title>Draft genome of Bosea thiooxidans.</title>
        <authorList>
            <person name="Wang X."/>
        </authorList>
    </citation>
    <scope>NUCLEOTIDE SEQUENCE [LARGE SCALE GENOMIC DNA]</scope>
    <source>
        <strain evidence="9 11">CGMCC 9174</strain>
    </source>
</reference>
<dbReference type="GO" id="GO:0005886">
    <property type="term" value="C:plasma membrane"/>
    <property type="evidence" value="ECO:0007669"/>
    <property type="project" value="UniProtKB-SubCell"/>
</dbReference>
<evidence type="ECO:0000256" key="4">
    <source>
        <dbReference type="ARBA" id="ARBA00022692"/>
    </source>
</evidence>
<feature type="transmembrane region" description="Helical" evidence="7">
    <location>
        <begin position="138"/>
        <end position="161"/>
    </location>
</feature>
<organism evidence="9 11">
    <name type="scientific">Bosea thiooxidans</name>
    <dbReference type="NCBI Taxonomy" id="53254"/>
    <lineage>
        <taxon>Bacteria</taxon>
        <taxon>Pseudomonadati</taxon>
        <taxon>Pseudomonadota</taxon>
        <taxon>Alphaproteobacteria</taxon>
        <taxon>Hyphomicrobiales</taxon>
        <taxon>Boseaceae</taxon>
        <taxon>Bosea</taxon>
    </lineage>
</organism>
<dbReference type="InterPro" id="IPR035906">
    <property type="entry name" value="MetI-like_sf"/>
</dbReference>
<dbReference type="Pfam" id="PF19300">
    <property type="entry name" value="BPD_transp_1_N"/>
    <property type="match status" value="1"/>
</dbReference>
<dbReference type="EMBL" id="FUYX01000002">
    <property type="protein sequence ID" value="SKB51570.1"/>
    <property type="molecule type" value="Genomic_DNA"/>
</dbReference>
<evidence type="ECO:0000256" key="5">
    <source>
        <dbReference type="ARBA" id="ARBA00022989"/>
    </source>
</evidence>
<feature type="transmembrane region" description="Helical" evidence="7">
    <location>
        <begin position="12"/>
        <end position="32"/>
    </location>
</feature>
<evidence type="ECO:0000313" key="10">
    <source>
        <dbReference type="EMBL" id="SKB51570.1"/>
    </source>
</evidence>
<dbReference type="InterPro" id="IPR000515">
    <property type="entry name" value="MetI-like"/>
</dbReference>
<keyword evidence="6 7" id="KW-0472">Membrane</keyword>
<dbReference type="Proteomes" id="UP000190130">
    <property type="component" value="Unassembled WGS sequence"/>
</dbReference>
<evidence type="ECO:0000256" key="6">
    <source>
        <dbReference type="ARBA" id="ARBA00023136"/>
    </source>
</evidence>
<name>A0A0Q3KQB1_9HYPH</name>
<evidence type="ECO:0000256" key="3">
    <source>
        <dbReference type="ARBA" id="ARBA00022475"/>
    </source>
</evidence>
<dbReference type="Pfam" id="PF00528">
    <property type="entry name" value="BPD_transp_1"/>
    <property type="match status" value="1"/>
</dbReference>
<protein>
    <submittedName>
        <fullName evidence="9">ABC transporter permease</fullName>
    </submittedName>
    <submittedName>
        <fullName evidence="10">Peptide/nickel transport system permease protein</fullName>
    </submittedName>
</protein>
<evidence type="ECO:0000313" key="11">
    <source>
        <dbReference type="Proteomes" id="UP000051562"/>
    </source>
</evidence>
<comment type="similarity">
    <text evidence="7">Belongs to the binding-protein-dependent transport system permease family.</text>
</comment>
<evidence type="ECO:0000313" key="12">
    <source>
        <dbReference type="Proteomes" id="UP000190130"/>
    </source>
</evidence>
<dbReference type="RefSeq" id="WP_055726769.1">
    <property type="nucleotide sequence ID" value="NZ_FUYX01000002.1"/>
</dbReference>
<dbReference type="Proteomes" id="UP000051562">
    <property type="component" value="Unassembled WGS sequence"/>
</dbReference>
<keyword evidence="2 7" id="KW-0813">Transport</keyword>
<feature type="transmembrane region" description="Helical" evidence="7">
    <location>
        <begin position="191"/>
        <end position="209"/>
    </location>
</feature>
<dbReference type="SUPFAM" id="SSF161098">
    <property type="entry name" value="MetI-like"/>
    <property type="match status" value="1"/>
</dbReference>
<keyword evidence="11" id="KW-1185">Reference proteome</keyword>
<feature type="transmembrane region" description="Helical" evidence="7">
    <location>
        <begin position="291"/>
        <end position="310"/>
    </location>
</feature>
<evidence type="ECO:0000313" key="9">
    <source>
        <dbReference type="EMBL" id="KQK31923.1"/>
    </source>
</evidence>
<dbReference type="AlphaFoldDB" id="A0A0Q3KQB1"/>
<dbReference type="STRING" id="53254.SAMN05660750_01095"/>
<evidence type="ECO:0000259" key="8">
    <source>
        <dbReference type="PROSITE" id="PS50928"/>
    </source>
</evidence>
<dbReference type="PROSITE" id="PS50928">
    <property type="entry name" value="ABC_TM1"/>
    <property type="match status" value="1"/>
</dbReference>
<sequence length="325" mass="35507">MKSLDFVFQRLLKAAFVVLGVVILNFLLVHMAPGDPASVLAGEAGAGDAKYIAQLRAQFGLDQPLYQQLWTYLRGALTGDLGFSYRNQLPVMTLILDRLPATLLLTGCAFVFSLVLGILLGVVAAYRRGSVTDSAVMTGALIFYATPLFWVALMAVLVFSLHLDWLPPFDMETIGGGYTGWARALDIGHHLILPTVTLGLFFTAIYTRLTRASMLEVMSLDFVKTARAKGVPQARIIRRHVLRNAILPVFTFASMQAGQLVGGAVLTETVFAWPGIGRLMFDALLQRDYPVLLGVFLVTAAVVVIVNLISDLLYRFVDPRIEAAS</sequence>
<dbReference type="InterPro" id="IPR045621">
    <property type="entry name" value="BPD_transp_1_N"/>
</dbReference>
<evidence type="ECO:0000256" key="7">
    <source>
        <dbReference type="RuleBase" id="RU363032"/>
    </source>
</evidence>
<dbReference type="PANTHER" id="PTHR43163:SF9">
    <property type="entry name" value="ABC TRANSPORTER PERMEASE PROTEIN"/>
    <property type="match status" value="1"/>
</dbReference>
<evidence type="ECO:0000256" key="2">
    <source>
        <dbReference type="ARBA" id="ARBA00022448"/>
    </source>
</evidence>
<dbReference type="GO" id="GO:0055085">
    <property type="term" value="P:transmembrane transport"/>
    <property type="evidence" value="ECO:0007669"/>
    <property type="project" value="InterPro"/>
</dbReference>
<dbReference type="PANTHER" id="PTHR43163">
    <property type="entry name" value="DIPEPTIDE TRANSPORT SYSTEM PERMEASE PROTEIN DPPB-RELATED"/>
    <property type="match status" value="1"/>
</dbReference>
<reference evidence="10 12" key="2">
    <citation type="submission" date="2017-02" db="EMBL/GenBank/DDBJ databases">
        <authorList>
            <person name="Peterson S.W."/>
        </authorList>
    </citation>
    <scope>NUCLEOTIDE SEQUENCE [LARGE SCALE GENOMIC DNA]</scope>
    <source>
        <strain evidence="10 12">DSM 9653</strain>
    </source>
</reference>
<feature type="transmembrane region" description="Helical" evidence="7">
    <location>
        <begin position="245"/>
        <end position="271"/>
    </location>
</feature>
<comment type="subcellular location">
    <subcellularLocation>
        <location evidence="1 7">Cell membrane</location>
        <topology evidence="1 7">Multi-pass membrane protein</topology>
    </subcellularLocation>
</comment>
<keyword evidence="5 7" id="KW-1133">Transmembrane helix</keyword>
<dbReference type="EMBL" id="LMAR01000010">
    <property type="protein sequence ID" value="KQK31923.1"/>
    <property type="molecule type" value="Genomic_DNA"/>
</dbReference>
<feature type="domain" description="ABC transmembrane type-1" evidence="8">
    <location>
        <begin position="99"/>
        <end position="314"/>
    </location>
</feature>
<keyword evidence="4 7" id="KW-0812">Transmembrane</keyword>
<feature type="transmembrane region" description="Helical" evidence="7">
    <location>
        <begin position="101"/>
        <end position="126"/>
    </location>
</feature>
<evidence type="ECO:0000256" key="1">
    <source>
        <dbReference type="ARBA" id="ARBA00004651"/>
    </source>
</evidence>
<gene>
    <name evidence="9" type="ORF">ARD30_08695</name>
    <name evidence="10" type="ORF">SAMN05660750_01095</name>
</gene>
<proteinExistence type="inferred from homology"/>
<dbReference type="CDD" id="cd06261">
    <property type="entry name" value="TM_PBP2"/>
    <property type="match status" value="1"/>
</dbReference>